<evidence type="ECO:0000256" key="2">
    <source>
        <dbReference type="ARBA" id="ARBA00022801"/>
    </source>
</evidence>
<proteinExistence type="inferred from homology"/>
<dbReference type="Gene3D" id="3.90.1300.10">
    <property type="entry name" value="Amidase signature (AS) domain"/>
    <property type="match status" value="1"/>
</dbReference>
<reference evidence="4 5" key="1">
    <citation type="submission" date="2017-05" db="EMBL/GenBank/DDBJ databases">
        <title>Draft genome sequence of Elsinoe australis.</title>
        <authorList>
            <person name="Cheng Q."/>
        </authorList>
    </citation>
    <scope>NUCLEOTIDE SEQUENCE [LARGE SCALE GENOMIC DNA]</scope>
    <source>
        <strain evidence="4 5">NL1</strain>
    </source>
</reference>
<name>A0A2P7YFN9_9PEZI</name>
<evidence type="ECO:0000256" key="1">
    <source>
        <dbReference type="ARBA" id="ARBA00009199"/>
    </source>
</evidence>
<keyword evidence="5" id="KW-1185">Reference proteome</keyword>
<comment type="similarity">
    <text evidence="1">Belongs to the amidase family.</text>
</comment>
<accession>A0A2P7YFN9</accession>
<protein>
    <recommendedName>
        <fullName evidence="3">Amidase domain-containing protein</fullName>
    </recommendedName>
</protein>
<comment type="caution">
    <text evidence="4">The sequence shown here is derived from an EMBL/GenBank/DDBJ whole genome shotgun (WGS) entry which is preliminary data.</text>
</comment>
<evidence type="ECO:0000313" key="5">
    <source>
        <dbReference type="Proteomes" id="UP000243723"/>
    </source>
</evidence>
<dbReference type="InterPro" id="IPR023631">
    <property type="entry name" value="Amidase_dom"/>
</dbReference>
<keyword evidence="2" id="KW-0378">Hydrolase</keyword>
<gene>
    <name evidence="4" type="ORF">B9Z65_1372</name>
</gene>
<dbReference type="AlphaFoldDB" id="A0A2P7YFN9"/>
<evidence type="ECO:0000313" key="4">
    <source>
        <dbReference type="EMBL" id="PSK34789.1"/>
    </source>
</evidence>
<dbReference type="SUPFAM" id="SSF75304">
    <property type="entry name" value="Amidase signature (AS) enzymes"/>
    <property type="match status" value="1"/>
</dbReference>
<dbReference type="Proteomes" id="UP000243723">
    <property type="component" value="Unassembled WGS sequence"/>
</dbReference>
<sequence length="761" mass="84334">MAISKENWRSIAQKKQETRASLIKEEWRLKEKYEDSNVLDVPSRCGILSQKELQITTEGDAVDLVEMLKHGVYTAEEVTLAFCKRAAIAQQLTNCLTEIFFEQALLRAKELDEERKNTPKAKLRPLHGLPISLKDSFKIPGVDSSIGLACFSLQPDDHYSAVPQLLIDLGAVLYCKTNIPQTMMTADSDNNVFGRTLNPNNLLLTAGGSTGGEGSLIAQRGSIAGIGTDIAGSIRIPSACNGIYGFKPSSGIVPFAGQRGPVTEGVSGVEPVAGPMATSIRSCNFLMETIMRAKPWLYDSGCHHVPWQASVPGTKLKIGVVYDDGMYTPHPPVRRTIAESVHKLKDAGVEIVPIQLPSVLEAFSTTIQFYSADENKYIQKLIKSTDEPFVPSVVKKDLPNTPPMDLQKFFQLTATRHKIEQLYHELWLQHGLDAILAPPAPHTAVPFDEWLAISYTCLWNLLDYPACIIPTGRVRSSDSKDDISQAKYGEMDEQTYRLYTGPEQFTGAPTSVQLVGMKQEDERLLQVAQIVDGILKTISSEELPSMLQAFEDAVLDQERSGQNIAVMSLQLGLPHPPLLHAWIACAGLPHAYRDPTVRSRFLVHYDEAEHQSTDDIFKARQSHIRGAHLIFHDSLSNQVPCSRHQVLLLEAYIFRTAVNALCDADIGLPYHHLESPLKVLTWAAKQSGRSMVDSCPWIGCIGTKLCDLVFKLSWLINRCPLSPADRVKEQELTRVLANGDELVGEEWLDDAQIPDAVQQTR</sequence>
<evidence type="ECO:0000259" key="3">
    <source>
        <dbReference type="Pfam" id="PF01425"/>
    </source>
</evidence>
<dbReference type="OrthoDB" id="6428749at2759"/>
<dbReference type="InterPro" id="IPR036928">
    <property type="entry name" value="AS_sf"/>
</dbReference>
<dbReference type="PANTHER" id="PTHR46072:SF3">
    <property type="entry name" value="AMIDASE"/>
    <property type="match status" value="1"/>
</dbReference>
<feature type="domain" description="Amidase" evidence="3">
    <location>
        <begin position="77"/>
        <end position="525"/>
    </location>
</feature>
<dbReference type="PANTHER" id="PTHR46072">
    <property type="entry name" value="AMIDASE-RELATED-RELATED"/>
    <property type="match status" value="1"/>
</dbReference>
<dbReference type="GO" id="GO:0016787">
    <property type="term" value="F:hydrolase activity"/>
    <property type="evidence" value="ECO:0007669"/>
    <property type="project" value="UniProtKB-KW"/>
</dbReference>
<dbReference type="STRING" id="40998.A0A2P7YFN9"/>
<dbReference type="EMBL" id="NHZQ01000445">
    <property type="protein sequence ID" value="PSK34789.1"/>
    <property type="molecule type" value="Genomic_DNA"/>
</dbReference>
<dbReference type="Pfam" id="PF01425">
    <property type="entry name" value="Amidase"/>
    <property type="match status" value="1"/>
</dbReference>
<organism evidence="4 5">
    <name type="scientific">Elsinoe australis</name>
    <dbReference type="NCBI Taxonomy" id="40998"/>
    <lineage>
        <taxon>Eukaryota</taxon>
        <taxon>Fungi</taxon>
        <taxon>Dikarya</taxon>
        <taxon>Ascomycota</taxon>
        <taxon>Pezizomycotina</taxon>
        <taxon>Dothideomycetes</taxon>
        <taxon>Dothideomycetidae</taxon>
        <taxon>Myriangiales</taxon>
        <taxon>Elsinoaceae</taxon>
        <taxon>Elsinoe</taxon>
    </lineage>
</organism>